<feature type="domain" description="HD" evidence="2">
    <location>
        <begin position="77"/>
        <end position="261"/>
    </location>
</feature>
<evidence type="ECO:0000256" key="1">
    <source>
        <dbReference type="ARBA" id="ARBA00022801"/>
    </source>
</evidence>
<dbReference type="SMART" id="SM00471">
    <property type="entry name" value="HDc"/>
    <property type="match status" value="1"/>
</dbReference>
<dbReference type="InterPro" id="IPR027432">
    <property type="entry name" value="dGTP_triphosphohydrolase_C"/>
</dbReference>
<dbReference type="NCBIfam" id="NF002205">
    <property type="entry name" value="PRK01096.1"/>
    <property type="match status" value="1"/>
</dbReference>
<comment type="caution">
    <text evidence="3">The sequence shown here is derived from an EMBL/GenBank/DDBJ whole genome shotgun (WGS) entry which is preliminary data.</text>
</comment>
<protein>
    <submittedName>
        <fullName evidence="3">dGTPase</fullName>
    </submittedName>
</protein>
<reference evidence="3 4" key="1">
    <citation type="submission" date="2018-08" db="EMBL/GenBank/DDBJ databases">
        <title>Genomic Encyclopedia of Type Strains, Phase IV (KMG-IV): sequencing the most valuable type-strain genomes for metagenomic binning, comparative biology and taxonomic classification.</title>
        <authorList>
            <person name="Goeker M."/>
        </authorList>
    </citation>
    <scope>NUCLEOTIDE SEQUENCE [LARGE SCALE GENOMIC DNA]</scope>
    <source>
        <strain evidence="3 4">DSM 26022</strain>
    </source>
</reference>
<dbReference type="SUPFAM" id="SSF109604">
    <property type="entry name" value="HD-domain/PDEase-like"/>
    <property type="match status" value="1"/>
</dbReference>
<organism evidence="3 4">
    <name type="scientific">Paraperlucidibaca baekdonensis</name>
    <dbReference type="NCBI Taxonomy" id="748120"/>
    <lineage>
        <taxon>Bacteria</taxon>
        <taxon>Pseudomonadati</taxon>
        <taxon>Pseudomonadota</taxon>
        <taxon>Gammaproteobacteria</taxon>
        <taxon>Moraxellales</taxon>
        <taxon>Moraxellaceae</taxon>
        <taxon>Paraperlucidibaca</taxon>
    </lineage>
</organism>
<dbReference type="Pfam" id="PF01966">
    <property type="entry name" value="HD"/>
    <property type="match status" value="1"/>
</dbReference>
<evidence type="ECO:0000259" key="2">
    <source>
        <dbReference type="PROSITE" id="PS51831"/>
    </source>
</evidence>
<dbReference type="PROSITE" id="PS51831">
    <property type="entry name" value="HD"/>
    <property type="match status" value="1"/>
</dbReference>
<dbReference type="Gene3D" id="1.10.3550.10">
    <property type="entry name" value="eoxyguanosinetriphosphate triphosphohydrolase domain-like"/>
    <property type="match status" value="1"/>
</dbReference>
<sequence length="453" mass="50050">MTSPRMNWPQLLSAQRFKVKREQIIAAPAAATDQGLAGLRSEFHIDHDRVVFSTAFRRLGRKTQVHPLAQHDHTHNRLTHSVEVASVGRSLGNRVGASLQASHHELPNGFTPFDIGGIVQVACLAHDMGNPPFGHTGEYALRDWFREPARAELLAPLASAEYRDIITYEGNAQGLRLACSQEMYRNEGGMRLSAATIGALVKYPWTAQCYPERGKFNVYQAELPYYRAVAEALGLLQRSEEQWARHPLSYLMEAADDICYAIVDLEDAVEIGILDLHELESLLGPIVHPDKQWQIRDPRQYAAALRGTMVGRCVGDLADTFMRHHEALLRGELPGKDLIAMASPTIRDALLAAKQLAQDKVYGHRSKVVTEVAAYPCLGSLLDTLVPAVHAFCVQGAASLSPRHRTQLALLDTPLTPGMSLYQGYLRVFDFVGGMTDNHAARLAREISGQGLI</sequence>
<gene>
    <name evidence="3" type="ORF">DFR26_1376</name>
</gene>
<dbReference type="GO" id="GO:0006203">
    <property type="term" value="P:dGTP catabolic process"/>
    <property type="evidence" value="ECO:0007669"/>
    <property type="project" value="TreeGrafter"/>
</dbReference>
<dbReference type="RefSeq" id="WP_245953037.1">
    <property type="nucleotide sequence ID" value="NZ_QUNR01000003.1"/>
</dbReference>
<evidence type="ECO:0000313" key="4">
    <source>
        <dbReference type="Proteomes" id="UP000256774"/>
    </source>
</evidence>
<dbReference type="InterPro" id="IPR050135">
    <property type="entry name" value="dGTPase-like"/>
</dbReference>
<dbReference type="InterPro" id="IPR006261">
    <property type="entry name" value="dGTPase"/>
</dbReference>
<evidence type="ECO:0000313" key="3">
    <source>
        <dbReference type="EMBL" id="REH37600.1"/>
    </source>
</evidence>
<dbReference type="Proteomes" id="UP000256774">
    <property type="component" value="Unassembled WGS sequence"/>
</dbReference>
<dbReference type="GO" id="GO:0008832">
    <property type="term" value="F:dGTPase activity"/>
    <property type="evidence" value="ECO:0007669"/>
    <property type="project" value="TreeGrafter"/>
</dbReference>
<proteinExistence type="predicted"/>
<name>A0A3E0H4Q2_9GAMM</name>
<dbReference type="InterPro" id="IPR006674">
    <property type="entry name" value="HD_domain"/>
</dbReference>
<dbReference type="PANTHER" id="PTHR11373:SF40">
    <property type="entry name" value="DEOXYGUANOSINETRIPHOSPHATE TRIPHOSPHOHYDROLASE-LIKE PROTEIN 2"/>
    <property type="match status" value="1"/>
</dbReference>
<dbReference type="EMBL" id="QUNR01000003">
    <property type="protein sequence ID" value="REH37600.1"/>
    <property type="molecule type" value="Genomic_DNA"/>
</dbReference>
<dbReference type="InterPro" id="IPR023293">
    <property type="entry name" value="dGTP_triP_hydro_central_sf"/>
</dbReference>
<dbReference type="Gene3D" id="1.10.3210.10">
    <property type="entry name" value="Hypothetical protein af1432"/>
    <property type="match status" value="1"/>
</dbReference>
<dbReference type="NCBIfam" id="TIGR01353">
    <property type="entry name" value="dGTP_triPase"/>
    <property type="match status" value="1"/>
</dbReference>
<keyword evidence="4" id="KW-1185">Reference proteome</keyword>
<dbReference type="AlphaFoldDB" id="A0A3E0H4Q2"/>
<dbReference type="PANTHER" id="PTHR11373">
    <property type="entry name" value="DEOXYNUCLEOSIDE TRIPHOSPHATE TRIPHOSPHOHYDROLASE"/>
    <property type="match status" value="1"/>
</dbReference>
<dbReference type="InterPro" id="IPR003607">
    <property type="entry name" value="HD/PDEase_dom"/>
</dbReference>
<dbReference type="Gene3D" id="1.10.3410.10">
    <property type="entry name" value="putative deoxyguanosinetriphosphate triphosphohydrolase like domain"/>
    <property type="match status" value="1"/>
</dbReference>
<accession>A0A3E0H4Q2</accession>
<keyword evidence="1" id="KW-0378">Hydrolase</keyword>